<accession>X0YFN1</accession>
<evidence type="ECO:0000313" key="1">
    <source>
        <dbReference type="EMBL" id="GAG54809.1"/>
    </source>
</evidence>
<name>X0YFN1_9ZZZZ</name>
<dbReference type="EMBL" id="BART01005884">
    <property type="protein sequence ID" value="GAG54809.1"/>
    <property type="molecule type" value="Genomic_DNA"/>
</dbReference>
<protein>
    <submittedName>
        <fullName evidence="1">Uncharacterized protein</fullName>
    </submittedName>
</protein>
<proteinExistence type="predicted"/>
<dbReference type="AlphaFoldDB" id="X0YFN1"/>
<gene>
    <name evidence="1" type="ORF">S01H4_13348</name>
</gene>
<reference evidence="1" key="1">
    <citation type="journal article" date="2014" name="Front. Microbiol.">
        <title>High frequency of phylogenetically diverse reductive dehalogenase-homologous genes in deep subseafloor sedimentary metagenomes.</title>
        <authorList>
            <person name="Kawai M."/>
            <person name="Futagami T."/>
            <person name="Toyoda A."/>
            <person name="Takaki Y."/>
            <person name="Nishi S."/>
            <person name="Hori S."/>
            <person name="Arai W."/>
            <person name="Tsubouchi T."/>
            <person name="Morono Y."/>
            <person name="Uchiyama I."/>
            <person name="Ito T."/>
            <person name="Fujiyama A."/>
            <person name="Inagaki F."/>
            <person name="Takami H."/>
        </authorList>
    </citation>
    <scope>NUCLEOTIDE SEQUENCE</scope>
    <source>
        <strain evidence="1">Expedition CK06-06</strain>
    </source>
</reference>
<comment type="caution">
    <text evidence="1">The sequence shown here is derived from an EMBL/GenBank/DDBJ whole genome shotgun (WGS) entry which is preliminary data.</text>
</comment>
<sequence length="174" mass="20633">MSTDTSTRASYPRKYRPQHWLIELIDDGERKRTVLLEGSKRNITFYIRNNTEYLMPFYRAMWKMADSMVGELQMSGKMLSCFESNTSITSEIIDKLIVEYENDELIDMFNVQYKPNHREGPVFSVNLSRLPQSWNTRPRRRTGAEDPKIRRSDFHYPKIVNIKAIEKNTTQIEK</sequence>
<organism evidence="1">
    <name type="scientific">marine sediment metagenome</name>
    <dbReference type="NCBI Taxonomy" id="412755"/>
    <lineage>
        <taxon>unclassified sequences</taxon>
        <taxon>metagenomes</taxon>
        <taxon>ecological metagenomes</taxon>
    </lineage>
</organism>